<proteinExistence type="predicted"/>
<dbReference type="OrthoDB" id="428577at2759"/>
<dbReference type="EMBL" id="CAJVPL010004073">
    <property type="protein sequence ID" value="CAG8642622.1"/>
    <property type="molecule type" value="Genomic_DNA"/>
</dbReference>
<keyword evidence="3" id="KW-1185">Reference proteome</keyword>
<name>A0A9N9DNU5_9GLOM</name>
<accession>A0A9N9DNU5</accession>
<organism evidence="2 3">
    <name type="scientific">Ambispora gerdemannii</name>
    <dbReference type="NCBI Taxonomy" id="144530"/>
    <lineage>
        <taxon>Eukaryota</taxon>
        <taxon>Fungi</taxon>
        <taxon>Fungi incertae sedis</taxon>
        <taxon>Mucoromycota</taxon>
        <taxon>Glomeromycotina</taxon>
        <taxon>Glomeromycetes</taxon>
        <taxon>Archaeosporales</taxon>
        <taxon>Ambisporaceae</taxon>
        <taxon>Ambispora</taxon>
    </lineage>
</organism>
<dbReference type="PANTHER" id="PTHR36649:SF28">
    <property type="entry name" value="UBIQUITIN-LIKE DOMAIN-CONTAINING PROTEIN"/>
    <property type="match status" value="1"/>
</dbReference>
<protein>
    <submittedName>
        <fullName evidence="2">3912_t:CDS:1</fullName>
    </submittedName>
</protein>
<dbReference type="InterPro" id="IPR029071">
    <property type="entry name" value="Ubiquitin-like_domsf"/>
</dbReference>
<sequence length="319" mass="36456">MSDSHDIDLLNAALTAVMPNHNFISEKEFRKRQTRNKLDGTYQKIDLHSFHQSNLVGNAISDVTGQTTTTSMQVFVKTLSGKTITLKVGQNFTVENVKCLIQNHKDGDIPADQQRLIFAGKQLEDGRTLKEYNIQKESTLHLVIRLRGGEIICNYYFESSLLAPQYDYDFTNIDDNGSQYMRGGVPYKRPCGWKRIALNVTGKYNNGDDKWLGTDEDSWPVSYHGTAEHNARSISEDGYLLSKGTRFAYGRGIYSTPDVNIAEFYATEFKFNGKKHKMVFQNRVNPVNLKMIDDCEYWVSKEDKDVRPYGICIKRLENS</sequence>
<dbReference type="PROSITE" id="PS50053">
    <property type="entry name" value="UBIQUITIN_2"/>
    <property type="match status" value="1"/>
</dbReference>
<dbReference type="SUPFAM" id="SSF56399">
    <property type="entry name" value="ADP-ribosylation"/>
    <property type="match status" value="1"/>
</dbReference>
<dbReference type="SMART" id="SM00213">
    <property type="entry name" value="UBQ"/>
    <property type="match status" value="1"/>
</dbReference>
<feature type="domain" description="Ubiquitin-like" evidence="1">
    <location>
        <begin position="72"/>
        <end position="149"/>
    </location>
</feature>
<dbReference type="PANTHER" id="PTHR36649">
    <property type="entry name" value="UBIQUITIN-LIKE DOMAIN-CONTAINING PROTEIN"/>
    <property type="match status" value="1"/>
</dbReference>
<dbReference type="PRINTS" id="PR00348">
    <property type="entry name" value="UBIQUITIN"/>
</dbReference>
<comment type="caution">
    <text evidence="2">The sequence shown here is derived from an EMBL/GenBank/DDBJ whole genome shotgun (WGS) entry which is preliminary data.</text>
</comment>
<evidence type="ECO:0000313" key="2">
    <source>
        <dbReference type="EMBL" id="CAG8642622.1"/>
    </source>
</evidence>
<dbReference type="InterPro" id="IPR019956">
    <property type="entry name" value="Ubiquitin_dom"/>
</dbReference>
<dbReference type="FunFam" id="3.10.20.90:FF:000428">
    <property type="entry name" value="Polyubiquitin-C"/>
    <property type="match status" value="1"/>
</dbReference>
<dbReference type="Proteomes" id="UP000789831">
    <property type="component" value="Unassembled WGS sequence"/>
</dbReference>
<dbReference type="Gene3D" id="3.90.175.10">
    <property type="entry name" value="Diphtheria Toxin, domain 1"/>
    <property type="match status" value="1"/>
</dbReference>
<evidence type="ECO:0000259" key="1">
    <source>
        <dbReference type="PROSITE" id="PS50053"/>
    </source>
</evidence>
<dbReference type="SUPFAM" id="SSF54236">
    <property type="entry name" value="Ubiquitin-like"/>
    <property type="match status" value="1"/>
</dbReference>
<dbReference type="InterPro" id="IPR000626">
    <property type="entry name" value="Ubiquitin-like_dom"/>
</dbReference>
<gene>
    <name evidence="2" type="ORF">AGERDE_LOCUS11044</name>
</gene>
<dbReference type="AlphaFoldDB" id="A0A9N9DNU5"/>
<reference evidence="2" key="1">
    <citation type="submission" date="2021-06" db="EMBL/GenBank/DDBJ databases">
        <authorList>
            <person name="Kallberg Y."/>
            <person name="Tangrot J."/>
            <person name="Rosling A."/>
        </authorList>
    </citation>
    <scope>NUCLEOTIDE SEQUENCE</scope>
    <source>
        <strain evidence="2">MT106</strain>
    </source>
</reference>
<evidence type="ECO:0000313" key="3">
    <source>
        <dbReference type="Proteomes" id="UP000789831"/>
    </source>
</evidence>
<dbReference type="Gene3D" id="3.10.20.90">
    <property type="entry name" value="Phosphatidylinositol 3-kinase Catalytic Subunit, Chain A, domain 1"/>
    <property type="match status" value="1"/>
</dbReference>
<dbReference type="Pfam" id="PF00240">
    <property type="entry name" value="ubiquitin"/>
    <property type="match status" value="1"/>
</dbReference>